<feature type="non-terminal residue" evidence="1">
    <location>
        <position position="65"/>
    </location>
</feature>
<keyword evidence="2" id="KW-1185">Reference proteome</keyword>
<name>A0AA38FWU2_TAXCH</name>
<reference evidence="1 2" key="1">
    <citation type="journal article" date="2021" name="Nat. Plants">
        <title>The Taxus genome provides insights into paclitaxel biosynthesis.</title>
        <authorList>
            <person name="Xiong X."/>
            <person name="Gou J."/>
            <person name="Liao Q."/>
            <person name="Li Y."/>
            <person name="Zhou Q."/>
            <person name="Bi G."/>
            <person name="Li C."/>
            <person name="Du R."/>
            <person name="Wang X."/>
            <person name="Sun T."/>
            <person name="Guo L."/>
            <person name="Liang H."/>
            <person name="Lu P."/>
            <person name="Wu Y."/>
            <person name="Zhang Z."/>
            <person name="Ro D.K."/>
            <person name="Shang Y."/>
            <person name="Huang S."/>
            <person name="Yan J."/>
        </authorList>
    </citation>
    <scope>NUCLEOTIDE SEQUENCE [LARGE SCALE GENOMIC DNA]</scope>
    <source>
        <strain evidence="1">Ta-2019</strain>
    </source>
</reference>
<evidence type="ECO:0000313" key="2">
    <source>
        <dbReference type="Proteomes" id="UP000824469"/>
    </source>
</evidence>
<gene>
    <name evidence="1" type="ORF">KI387_026987</name>
</gene>
<comment type="caution">
    <text evidence="1">The sequence shown here is derived from an EMBL/GenBank/DDBJ whole genome shotgun (WGS) entry which is preliminary data.</text>
</comment>
<protein>
    <submittedName>
        <fullName evidence="1">Uncharacterized protein</fullName>
    </submittedName>
</protein>
<dbReference type="AlphaFoldDB" id="A0AA38FWU2"/>
<evidence type="ECO:0000313" key="1">
    <source>
        <dbReference type="EMBL" id="KAH9311952.1"/>
    </source>
</evidence>
<accession>A0AA38FWU2</accession>
<dbReference type="EMBL" id="JAHRHJ020000006">
    <property type="protein sequence ID" value="KAH9311952.1"/>
    <property type="molecule type" value="Genomic_DNA"/>
</dbReference>
<organism evidence="1 2">
    <name type="scientific">Taxus chinensis</name>
    <name type="common">Chinese yew</name>
    <name type="synonym">Taxus wallichiana var. chinensis</name>
    <dbReference type="NCBI Taxonomy" id="29808"/>
    <lineage>
        <taxon>Eukaryota</taxon>
        <taxon>Viridiplantae</taxon>
        <taxon>Streptophyta</taxon>
        <taxon>Embryophyta</taxon>
        <taxon>Tracheophyta</taxon>
        <taxon>Spermatophyta</taxon>
        <taxon>Pinopsida</taxon>
        <taxon>Pinidae</taxon>
        <taxon>Conifers II</taxon>
        <taxon>Cupressales</taxon>
        <taxon>Taxaceae</taxon>
        <taxon>Taxus</taxon>
    </lineage>
</organism>
<dbReference type="Proteomes" id="UP000824469">
    <property type="component" value="Unassembled WGS sequence"/>
</dbReference>
<sequence length="65" mass="7824">MESVEVGAWKKKRILGLSRIMEYGVVWKTHEEEGRHDEWIRLDLGVLKLKERIFQERNILGCNHY</sequence>
<proteinExistence type="predicted"/>